<evidence type="ECO:0000313" key="3">
    <source>
        <dbReference type="Proteomes" id="UP000004245"/>
    </source>
</evidence>
<accession>E9T0M5</accession>
<evidence type="ECO:0000313" key="2">
    <source>
        <dbReference type="EMBL" id="EGD23976.1"/>
    </source>
</evidence>
<feature type="region of interest" description="Disordered" evidence="1">
    <location>
        <begin position="97"/>
        <end position="117"/>
    </location>
</feature>
<gene>
    <name evidence="2" type="ORF">HMPREF0724_12184</name>
</gene>
<reference evidence="2" key="1">
    <citation type="submission" date="2011-01" db="EMBL/GenBank/DDBJ databases">
        <authorList>
            <person name="Muzny D."/>
            <person name="Qin X."/>
            <person name="Buhay C."/>
            <person name="Dugan-Rocha S."/>
            <person name="Ding Y."/>
            <person name="Chen G."/>
            <person name="Hawes A."/>
            <person name="Holder M."/>
            <person name="Jhangiani S."/>
            <person name="Johnson A."/>
            <person name="Khan Z."/>
            <person name="Li Z."/>
            <person name="Liu W."/>
            <person name="Liu X."/>
            <person name="Perez L."/>
            <person name="Shen H."/>
            <person name="Wang Q."/>
            <person name="Watt J."/>
            <person name="Xi L."/>
            <person name="Xin Y."/>
            <person name="Zhou J."/>
            <person name="Deng J."/>
            <person name="Jiang H."/>
            <person name="Liu Y."/>
            <person name="Qu J."/>
            <person name="Song X.-Z."/>
            <person name="Zhang L."/>
            <person name="Villasana D."/>
            <person name="Johnson A."/>
            <person name="Liu J."/>
            <person name="Liyanage D."/>
            <person name="Lorensuhewa L."/>
            <person name="Robinson T."/>
            <person name="Song A."/>
            <person name="Song B.-B."/>
            <person name="Dinh H."/>
            <person name="Thornton R."/>
            <person name="Coyle M."/>
            <person name="Francisco L."/>
            <person name="Jackson L."/>
            <person name="Javaid M."/>
            <person name="Korchina V."/>
            <person name="Kovar C."/>
            <person name="Mata R."/>
            <person name="Mathew T."/>
            <person name="Ngo R."/>
            <person name="Nguyen L."/>
            <person name="Nguyen N."/>
            <person name="Okwuonu G."/>
            <person name="Ongeri F."/>
            <person name="Pham C."/>
            <person name="Simmons D."/>
            <person name="Wilczek-Boney K."/>
            <person name="Hale W."/>
            <person name="Jakkamsetti A."/>
            <person name="Pham P."/>
            <person name="Ruth R."/>
            <person name="San Lucas F."/>
            <person name="Warren J."/>
            <person name="Zhang J."/>
            <person name="Zhao Z."/>
            <person name="Zhou C."/>
            <person name="Zhu D."/>
            <person name="Lee S."/>
            <person name="Bess C."/>
            <person name="Blankenburg K."/>
            <person name="Forbes L."/>
            <person name="Fu Q."/>
            <person name="Gubbala S."/>
            <person name="Hirani K."/>
            <person name="Jayaseelan J.C."/>
            <person name="Lara F."/>
            <person name="Munidasa M."/>
            <person name="Palculict T."/>
            <person name="Patil S."/>
            <person name="Pu L.-L."/>
            <person name="Saada N."/>
            <person name="Tang L."/>
            <person name="Weissenberger G."/>
            <person name="Zhu Y."/>
            <person name="Hemphill L."/>
            <person name="Shang Y."/>
            <person name="Youmans B."/>
            <person name="Ayvaz T."/>
            <person name="Ross M."/>
            <person name="Santibanez J."/>
            <person name="Aqrawi P."/>
            <person name="Gross S."/>
            <person name="Joshi V."/>
            <person name="Fowler G."/>
            <person name="Nazareth L."/>
            <person name="Reid J."/>
            <person name="Worley K."/>
            <person name="Petrosino J."/>
            <person name="Highlander S."/>
            <person name="Gibbs R."/>
        </authorList>
    </citation>
    <scope>NUCLEOTIDE SEQUENCE [LARGE SCALE GENOMIC DNA]</scope>
    <source>
        <strain evidence="2">ATCC 33707</strain>
    </source>
</reference>
<dbReference type="EMBL" id="ADNW02000010">
    <property type="protein sequence ID" value="EGD23976.1"/>
    <property type="molecule type" value="Genomic_DNA"/>
</dbReference>
<proteinExistence type="predicted"/>
<sequence length="150" mass="16256">MPGTTGTIWTEHHPIEVVTLIASVQLSLPLGKPGLTACDPLVGELRALLRRCGAARVIDELRAPRLAGVRALRPQVCDEVVLDRPRHPAAVGVLGERRFAGESQAETDPQLPQREQRQAVIVSPPQVADVAVIEQVEVDLDEVCLRGDQL</sequence>
<dbReference type="HOGENOM" id="CLU_1739104_0_0_11"/>
<protein>
    <submittedName>
        <fullName evidence="2">Uncharacterized protein</fullName>
    </submittedName>
</protein>
<keyword evidence="3" id="KW-1185">Reference proteome</keyword>
<evidence type="ECO:0000256" key="1">
    <source>
        <dbReference type="SAM" id="MobiDB-lite"/>
    </source>
</evidence>
<dbReference type="AlphaFoldDB" id="E9T0M5"/>
<name>E9T0M5_RHOHA</name>
<organism evidence="2 3">
    <name type="scientific">Prescottella equi ATCC 33707</name>
    <dbReference type="NCBI Taxonomy" id="525370"/>
    <lineage>
        <taxon>Bacteria</taxon>
        <taxon>Bacillati</taxon>
        <taxon>Actinomycetota</taxon>
        <taxon>Actinomycetes</taxon>
        <taxon>Mycobacteriales</taxon>
        <taxon>Nocardiaceae</taxon>
        <taxon>Prescottella</taxon>
    </lineage>
</organism>
<comment type="caution">
    <text evidence="2">The sequence shown here is derived from an EMBL/GenBank/DDBJ whole genome shotgun (WGS) entry which is preliminary data.</text>
</comment>
<dbReference type="Proteomes" id="UP000004245">
    <property type="component" value="Unassembled WGS sequence"/>
</dbReference>